<feature type="compositionally biased region" description="Gly residues" evidence="6">
    <location>
        <begin position="31"/>
        <end position="49"/>
    </location>
</feature>
<dbReference type="PANTHER" id="PTHR43650">
    <property type="entry name" value="PYROPHOSPHATE--FRUCTOSE 6-PHOSPHATE 1-PHOSPHOTRANSFERASE"/>
    <property type="match status" value="1"/>
</dbReference>
<reference evidence="8 9" key="1">
    <citation type="journal article" date="2021" name="BMC Genomics">
        <title>Datura genome reveals duplications of psychoactive alkaloid biosynthetic genes and high mutation rate following tissue culture.</title>
        <authorList>
            <person name="Rajewski A."/>
            <person name="Carter-House D."/>
            <person name="Stajich J."/>
            <person name="Litt A."/>
        </authorList>
    </citation>
    <scope>NUCLEOTIDE SEQUENCE [LARGE SCALE GENOMIC DNA]</scope>
    <source>
        <strain evidence="8">AR-01</strain>
    </source>
</reference>
<evidence type="ECO:0000313" key="8">
    <source>
        <dbReference type="EMBL" id="MCE3051200.1"/>
    </source>
</evidence>
<keyword evidence="5" id="KW-0324">Glycolysis</keyword>
<dbReference type="InterPro" id="IPR035966">
    <property type="entry name" value="PKF_sf"/>
</dbReference>
<dbReference type="PANTHER" id="PTHR43650:SF1">
    <property type="entry name" value="PYROPHOSPHATE--FRUCTOSE 6-PHOSPHATE 1-PHOSPHOTRANSFERASE SUBUNIT BETA 2"/>
    <property type="match status" value="1"/>
</dbReference>
<accession>A0ABS8WNX3</accession>
<feature type="domain" description="Plastid lipid-associated protein/fibrillin conserved" evidence="7">
    <location>
        <begin position="95"/>
        <end position="177"/>
    </location>
</feature>
<proteinExistence type="predicted"/>
<dbReference type="Gene3D" id="3.40.50.450">
    <property type="match status" value="1"/>
</dbReference>
<evidence type="ECO:0000256" key="4">
    <source>
        <dbReference type="ARBA" id="ARBA00022946"/>
    </source>
</evidence>
<dbReference type="EMBL" id="JACEIK010008265">
    <property type="protein sequence ID" value="MCE3051200.1"/>
    <property type="molecule type" value="Genomic_DNA"/>
</dbReference>
<evidence type="ECO:0000313" key="9">
    <source>
        <dbReference type="Proteomes" id="UP000823775"/>
    </source>
</evidence>
<dbReference type="InterPro" id="IPR006843">
    <property type="entry name" value="PAP/fibrillin_dom"/>
</dbReference>
<dbReference type="Gene3D" id="1.10.10.480">
    <property type="entry name" value="Phosphofructokinase, domain 3"/>
    <property type="match status" value="1"/>
</dbReference>
<evidence type="ECO:0000256" key="3">
    <source>
        <dbReference type="ARBA" id="ARBA00022640"/>
    </source>
</evidence>
<evidence type="ECO:0000259" key="7">
    <source>
        <dbReference type="Pfam" id="PF04755"/>
    </source>
</evidence>
<dbReference type="Pfam" id="PF04755">
    <property type="entry name" value="PAP_fibrillin"/>
    <property type="match status" value="1"/>
</dbReference>
<dbReference type="SUPFAM" id="SSF53784">
    <property type="entry name" value="Phosphofructokinase"/>
    <property type="match status" value="1"/>
</dbReference>
<evidence type="ECO:0000256" key="5">
    <source>
        <dbReference type="ARBA" id="ARBA00023152"/>
    </source>
</evidence>
<comment type="subcellular location">
    <subcellularLocation>
        <location evidence="1">Plastid</location>
    </subcellularLocation>
</comment>
<evidence type="ECO:0000256" key="6">
    <source>
        <dbReference type="SAM" id="MobiDB-lite"/>
    </source>
</evidence>
<keyword evidence="2" id="KW-0963">Cytoplasm</keyword>
<evidence type="ECO:0000256" key="1">
    <source>
        <dbReference type="ARBA" id="ARBA00004474"/>
    </source>
</evidence>
<dbReference type="Gene3D" id="3.40.50.460">
    <property type="entry name" value="Phosphofructokinase domain"/>
    <property type="match status" value="2"/>
</dbReference>
<protein>
    <recommendedName>
        <fullName evidence="7">Plastid lipid-associated protein/fibrillin conserved domain-containing protein</fullName>
    </recommendedName>
</protein>
<organism evidence="8 9">
    <name type="scientific">Datura stramonium</name>
    <name type="common">Jimsonweed</name>
    <name type="synonym">Common thornapple</name>
    <dbReference type="NCBI Taxonomy" id="4076"/>
    <lineage>
        <taxon>Eukaryota</taxon>
        <taxon>Viridiplantae</taxon>
        <taxon>Streptophyta</taxon>
        <taxon>Embryophyta</taxon>
        <taxon>Tracheophyta</taxon>
        <taxon>Spermatophyta</taxon>
        <taxon>Magnoliopsida</taxon>
        <taxon>eudicotyledons</taxon>
        <taxon>Gunneridae</taxon>
        <taxon>Pentapetalae</taxon>
        <taxon>asterids</taxon>
        <taxon>lamiids</taxon>
        <taxon>Solanales</taxon>
        <taxon>Solanaceae</taxon>
        <taxon>Solanoideae</taxon>
        <taxon>Datureae</taxon>
        <taxon>Datura</taxon>
    </lineage>
</organism>
<keyword evidence="4" id="KW-0809">Transit peptide</keyword>
<feature type="non-terminal residue" evidence="8">
    <location>
        <position position="1"/>
    </location>
</feature>
<feature type="region of interest" description="Disordered" evidence="6">
    <location>
        <begin position="29"/>
        <end position="49"/>
    </location>
</feature>
<sequence>NCADQFQSKNSGNPKPKFTVQAINYDKGRRVGAGSGANRGRAGGGCGGRTTKGPSEIDLLKKKVADSFYGTIGCICDNFVLVGMTLGILYWNTAATTSISTSAKFEVRSPKRVQIKFEEGIIGTPQDTASSVAKSISSQPPIKFPISNSNAQSWLLTTYLDDELRISRGDAGSVFVLIKGEGSPLLGIRDMFSELCNDPSLFSKVVDGPPSSAAGHRPSVSLVPGDNSGDVAMNQSLKVEWCYLEAKLQEGTILLADSLQRGASIIIVKGGPAGIMKGKYVVLTRVFAKKLTLKNVTDYIAEPWSASVLSQVQQLIAELNEILAEQLLLERDPHGNVQVAKIETEACLFKWFETEFKDQRKQNGAYNAQFKELWGAEREHTALKWEDRGVDIIGKFKPVIKKAMVELEGAPFKKFASKREEWALNNRYINPGKVFTGPPGETSCTRSFAD</sequence>
<keyword evidence="9" id="KW-1185">Reference proteome</keyword>
<gene>
    <name evidence="8" type="ORF">HAX54_049108</name>
</gene>
<keyword evidence="3" id="KW-0934">Plastid</keyword>
<evidence type="ECO:0000256" key="2">
    <source>
        <dbReference type="ARBA" id="ARBA00022490"/>
    </source>
</evidence>
<comment type="caution">
    <text evidence="8">The sequence shown here is derived from an EMBL/GenBank/DDBJ whole genome shotgun (WGS) entry which is preliminary data.</text>
</comment>
<dbReference type="Proteomes" id="UP000823775">
    <property type="component" value="Unassembled WGS sequence"/>
</dbReference>
<name>A0ABS8WNX3_DATST</name>